<sequence length="59" mass="7007">DKLEISKQVYQLSWQPNIEKLDTDRCLATGYSCRSQVKRFEKIQFKHPVQAILSQLKLR</sequence>
<comment type="caution">
    <text evidence="1">The sequence shown here is derived from an EMBL/GenBank/DDBJ whole genome shotgun (WGS) entry which is preliminary data.</text>
</comment>
<proteinExistence type="predicted"/>
<evidence type="ECO:0000313" key="2">
    <source>
        <dbReference type="Proteomes" id="UP000533429"/>
    </source>
</evidence>
<evidence type="ECO:0000313" key="1">
    <source>
        <dbReference type="EMBL" id="NVP00602.1"/>
    </source>
</evidence>
<feature type="non-terminal residue" evidence="1">
    <location>
        <position position="1"/>
    </location>
</feature>
<name>A0A850QQF0_PHODD</name>
<evidence type="ECO:0008006" key="3">
    <source>
        <dbReference type="Google" id="ProtNLM"/>
    </source>
</evidence>
<accession>A0A850QQF0</accession>
<protein>
    <recommendedName>
        <fullName evidence="3">(Fe-S)-binding protein</fullName>
    </recommendedName>
</protein>
<dbReference type="EMBL" id="JABXOR010000648">
    <property type="protein sequence ID" value="NVP00602.1"/>
    <property type="molecule type" value="Genomic_DNA"/>
</dbReference>
<dbReference type="Proteomes" id="UP000533429">
    <property type="component" value="Unassembled WGS sequence"/>
</dbReference>
<organism evidence="1 2">
    <name type="scientific">Photobacterium damselae subsp. damselae</name>
    <name type="common">Listonella damsela</name>
    <dbReference type="NCBI Taxonomy" id="85581"/>
    <lineage>
        <taxon>Bacteria</taxon>
        <taxon>Pseudomonadati</taxon>
        <taxon>Pseudomonadota</taxon>
        <taxon>Gammaproteobacteria</taxon>
        <taxon>Vibrionales</taxon>
        <taxon>Vibrionaceae</taxon>
        <taxon>Photobacterium</taxon>
    </lineage>
</organism>
<reference evidence="1 2" key="1">
    <citation type="submission" date="2020-06" db="EMBL/GenBank/DDBJ databases">
        <title>Photobacterium damselae subsp. damselae comparative genomics.</title>
        <authorList>
            <person name="Osorio C.R."/>
        </authorList>
    </citation>
    <scope>NUCLEOTIDE SEQUENCE [LARGE SCALE GENOMIC DNA]</scope>
    <source>
        <strain evidence="1 2">TW250/03</strain>
    </source>
</reference>
<dbReference type="AlphaFoldDB" id="A0A850QQF0"/>
<gene>
    <name evidence="1" type="ORF">HWA77_10310</name>
</gene>